<gene>
    <name evidence="1" type="ORF">QFC19_008734</name>
</gene>
<keyword evidence="2" id="KW-1185">Reference proteome</keyword>
<organism evidence="1 2">
    <name type="scientific">Naganishia cerealis</name>
    <dbReference type="NCBI Taxonomy" id="610337"/>
    <lineage>
        <taxon>Eukaryota</taxon>
        <taxon>Fungi</taxon>
        <taxon>Dikarya</taxon>
        <taxon>Basidiomycota</taxon>
        <taxon>Agaricomycotina</taxon>
        <taxon>Tremellomycetes</taxon>
        <taxon>Filobasidiales</taxon>
        <taxon>Filobasidiaceae</taxon>
        <taxon>Naganishia</taxon>
    </lineage>
</organism>
<dbReference type="EMBL" id="JASBWR010000136">
    <property type="protein sequence ID" value="KAJ9092300.1"/>
    <property type="molecule type" value="Genomic_DNA"/>
</dbReference>
<dbReference type="Proteomes" id="UP001241377">
    <property type="component" value="Unassembled WGS sequence"/>
</dbReference>
<protein>
    <submittedName>
        <fullName evidence="1">Uncharacterized protein</fullName>
    </submittedName>
</protein>
<evidence type="ECO:0000313" key="2">
    <source>
        <dbReference type="Proteomes" id="UP001241377"/>
    </source>
</evidence>
<sequence>MSGVGAIDLTLSLSDSDDDDVPIFLSSSRYTPLRSVSAEFEVIGEITPAGNQSASETQRSRNRSPVTPSKGKALKTVAASSSASSERPIEHIYEELNIGETSPVRPRPRRRKRPVVEDEPVARSTTPDSLPPEPSPLALPEPDLLQQVKVAAEEVDILEQVQSRVQMECVEEISAHKSSSQEPTEGRSLCDASAELDGLNDEASIYLPSREPTPAMQVDSEDLLADASTQLVSQIEQQSKGVVEWQVLEELLLDTSGLSISLPSEDEASQLDLIPEESVIGEASGSRSASMAQEVDSRSVQATVAAALMDIHCPLKSPPTSRTDACVPPLTSGESVSPIASRIGLRNRKKSVEMEMVGQRGLNTRTASPVSPALIPNEASTPRTSLLSATSSHFSNISSASSQTFERGSVRRRGGVSARVRASLFEAEQNDLTSTRPESRSEQSVSSGDKQHNADRHTPTLEGEHSFVREAQRTIAIEDDWSILPAYKTPKTTTPSRRSQNYAVKSLETTPQSKKWGSTDAVDVESSNTTSTTRRGTRVRKATQKLGDFVPLGEILRKSPRSSQIESGNTLARQSTLVAENGHSAATLLMQVITPSTDASFNLSRVSPPAHAQETLPASPSESKRSDSGRWRRSERDVSIASTPTSAVSIVKKPRLRLKLISTPKQNQVVPFPPAGLPAESNEYLSTQDLEDMTLMAIFAVLNEAGNKAMGATEIAETYATHDWMQKKSPMTPLDVYTTLRNYLKRTAFAQRKSLIAKQTLQGTSAEAYLKPGLHPDVAARANRNGYTRGCVWYLEGKYGSSHWESPFASLRPEKEKIHLRAPQSKTQSRRASKAKLVQPPPLQSAPKRSEVISRPGQQSKPDQRPNQLRRWASSYRYTSSASSRKSVTSSESEEEEGEDLEICKLDDDEEHLIPDANEYSAGSDMNQSVSALDIDIDSVSHSDSASHTESDTQFEAVRQLCKMSLKQSPVPARTTAIPIAESAVRDDEGRAVIQVITSAGSDTAVFPDNPLKPFRWEHGPIASSGSFSFNDSPPEDILHLSNDSDVVMKDVENERAVSYPSKMPFSFERNIDQMSLWNEERALFSEPPDLIDEDFEAISTTPTSSKDSDILADTPYLRDVTLSGDREDWTEHLLDMEETSDGSLIKVARVLGRLLPSGHNMLDAIIHDPNSPTTNYTARRRSGHGRSSFFSHRKPSTVPLGLPTRPPIWMISTAIAVTVASTTSRTSTI</sequence>
<proteinExistence type="predicted"/>
<comment type="caution">
    <text evidence="1">The sequence shown here is derived from an EMBL/GenBank/DDBJ whole genome shotgun (WGS) entry which is preliminary data.</text>
</comment>
<accession>A0ACC2UZJ9</accession>
<reference evidence="1" key="1">
    <citation type="submission" date="2023-04" db="EMBL/GenBank/DDBJ databases">
        <title>Draft Genome sequencing of Naganishia species isolated from polar environments using Oxford Nanopore Technology.</title>
        <authorList>
            <person name="Leo P."/>
            <person name="Venkateswaran K."/>
        </authorList>
    </citation>
    <scope>NUCLEOTIDE SEQUENCE</scope>
    <source>
        <strain evidence="1">MNA-CCFEE 5261</strain>
    </source>
</reference>
<evidence type="ECO:0000313" key="1">
    <source>
        <dbReference type="EMBL" id="KAJ9092300.1"/>
    </source>
</evidence>
<name>A0ACC2UZJ9_9TREE</name>